<dbReference type="PROSITE" id="PS00344">
    <property type="entry name" value="GATA_ZN_FINGER_1"/>
    <property type="match status" value="1"/>
</dbReference>
<evidence type="ECO:0000256" key="1">
    <source>
        <dbReference type="ARBA" id="ARBA00022543"/>
    </source>
</evidence>
<evidence type="ECO:0000256" key="5">
    <source>
        <dbReference type="ARBA" id="ARBA00022723"/>
    </source>
</evidence>
<feature type="region of interest" description="Disordered" evidence="16">
    <location>
        <begin position="220"/>
        <end position="244"/>
    </location>
</feature>
<dbReference type="Proteomes" id="UP000321518">
    <property type="component" value="Unassembled WGS sequence"/>
</dbReference>
<keyword evidence="7 15" id="KW-0863">Zinc-finger</keyword>
<dbReference type="FunFam" id="3.30.450.20:FF:000064">
    <property type="entry name" value="Vivid PAS protein VVD"/>
    <property type="match status" value="1"/>
</dbReference>
<evidence type="ECO:0000259" key="18">
    <source>
        <dbReference type="PROSITE" id="PS50114"/>
    </source>
</evidence>
<keyword evidence="11" id="KW-0238">DNA-binding</keyword>
<dbReference type="GO" id="GO:0009881">
    <property type="term" value="F:photoreceptor activity"/>
    <property type="evidence" value="ECO:0007669"/>
    <property type="project" value="UniProtKB-KW"/>
</dbReference>
<feature type="region of interest" description="Disordered" evidence="16">
    <location>
        <begin position="1000"/>
        <end position="1041"/>
    </location>
</feature>
<dbReference type="GO" id="GO:0005634">
    <property type="term" value="C:nucleus"/>
    <property type="evidence" value="ECO:0007669"/>
    <property type="project" value="TreeGrafter"/>
</dbReference>
<dbReference type="PANTHER" id="PTHR47429">
    <property type="entry name" value="PROTEIN TWIN LOV 1"/>
    <property type="match status" value="1"/>
</dbReference>
<feature type="compositionally biased region" description="Polar residues" evidence="16">
    <location>
        <begin position="165"/>
        <end position="179"/>
    </location>
</feature>
<feature type="compositionally biased region" description="Polar residues" evidence="16">
    <location>
        <begin position="586"/>
        <end position="604"/>
    </location>
</feature>
<feature type="compositionally biased region" description="Polar residues" evidence="16">
    <location>
        <begin position="1110"/>
        <end position="1120"/>
    </location>
</feature>
<dbReference type="PANTHER" id="PTHR47429:SF7">
    <property type="entry name" value="GATA-FACTOR"/>
    <property type="match status" value="1"/>
</dbReference>
<keyword evidence="10" id="KW-0805">Transcription regulation</keyword>
<dbReference type="PROSITE" id="PS50114">
    <property type="entry name" value="GATA_ZN_FINGER_2"/>
    <property type="match status" value="1"/>
</dbReference>
<evidence type="ECO:0000256" key="3">
    <source>
        <dbReference type="ARBA" id="ARBA00022630"/>
    </source>
</evidence>
<dbReference type="InterPro" id="IPR000014">
    <property type="entry name" value="PAS"/>
</dbReference>
<keyword evidence="8" id="KW-0862">Zinc</keyword>
<dbReference type="GO" id="GO:0043565">
    <property type="term" value="F:sequence-specific DNA binding"/>
    <property type="evidence" value="ECO:0007669"/>
    <property type="project" value="InterPro"/>
</dbReference>
<keyword evidence="9" id="KW-0157">Chromophore</keyword>
<evidence type="ECO:0000256" key="13">
    <source>
        <dbReference type="ARBA" id="ARBA00023163"/>
    </source>
</evidence>
<dbReference type="PROSITE" id="PS50112">
    <property type="entry name" value="PAS"/>
    <property type="match status" value="3"/>
</dbReference>
<feature type="domain" description="GATA-type" evidence="18">
    <location>
        <begin position="1019"/>
        <end position="1052"/>
    </location>
</feature>
<dbReference type="InterPro" id="IPR035965">
    <property type="entry name" value="PAS-like_dom_sf"/>
</dbReference>
<dbReference type="Pfam" id="PF00320">
    <property type="entry name" value="GATA"/>
    <property type="match status" value="1"/>
</dbReference>
<evidence type="ECO:0000256" key="12">
    <source>
        <dbReference type="ARBA" id="ARBA00023159"/>
    </source>
</evidence>
<feature type="compositionally biased region" description="Low complexity" evidence="16">
    <location>
        <begin position="922"/>
        <end position="937"/>
    </location>
</feature>
<evidence type="ECO:0000256" key="10">
    <source>
        <dbReference type="ARBA" id="ARBA00023015"/>
    </source>
</evidence>
<dbReference type="SUPFAM" id="SSF55785">
    <property type="entry name" value="PYP-like sensor domain (PAS domain)"/>
    <property type="match status" value="3"/>
</dbReference>
<evidence type="ECO:0000256" key="2">
    <source>
        <dbReference type="ARBA" id="ARBA00022606"/>
    </source>
</evidence>
<feature type="compositionally biased region" description="Low complexity" evidence="16">
    <location>
        <begin position="560"/>
        <end position="585"/>
    </location>
</feature>
<dbReference type="GO" id="GO:0008270">
    <property type="term" value="F:zinc ion binding"/>
    <property type="evidence" value="ECO:0007669"/>
    <property type="project" value="UniProtKB-KW"/>
</dbReference>
<feature type="compositionally biased region" description="Gly residues" evidence="16">
    <location>
        <begin position="1086"/>
        <end position="1096"/>
    </location>
</feature>
<name>A0A511KN86_RHOTO</name>
<keyword evidence="3" id="KW-0285">Flavoprotein</keyword>
<keyword evidence="4" id="KW-0288">FMN</keyword>
<dbReference type="Pfam" id="PF08447">
    <property type="entry name" value="PAS_3"/>
    <property type="match status" value="1"/>
</dbReference>
<dbReference type="AlphaFoldDB" id="A0A511KN86"/>
<reference evidence="19 20" key="1">
    <citation type="submission" date="2019-07" db="EMBL/GenBank/DDBJ databases">
        <title>Rhodotorula toruloides NBRC10032 genome sequencing.</title>
        <authorList>
            <person name="Shida Y."/>
            <person name="Takaku H."/>
            <person name="Ogasawara W."/>
            <person name="Mori K."/>
        </authorList>
    </citation>
    <scope>NUCLEOTIDE SEQUENCE [LARGE SCALE GENOMIC DNA]</scope>
    <source>
        <strain evidence="19 20">NBRC10032</strain>
    </source>
</reference>
<feature type="compositionally biased region" description="Low complexity" evidence="16">
    <location>
        <begin position="1010"/>
        <end position="1019"/>
    </location>
</feature>
<feature type="domain" description="PAS" evidence="17">
    <location>
        <begin position="647"/>
        <end position="717"/>
    </location>
</feature>
<feature type="region of interest" description="Disordered" evidence="16">
    <location>
        <begin position="893"/>
        <end position="937"/>
    </location>
</feature>
<comment type="caution">
    <text evidence="19">The sequence shown here is derived from an EMBL/GenBank/DDBJ whole genome shotgun (WGS) entry which is preliminary data.</text>
</comment>
<keyword evidence="13" id="KW-0804">Transcription</keyword>
<accession>A0A511KN86</accession>
<feature type="region of interest" description="Disordered" evidence="16">
    <location>
        <begin position="556"/>
        <end position="623"/>
    </location>
</feature>
<dbReference type="InterPro" id="IPR013655">
    <property type="entry name" value="PAS_fold_3"/>
</dbReference>
<gene>
    <name evidence="19" type="ORF">Rt10032_c17g5865</name>
</gene>
<feature type="compositionally biased region" description="Polar residues" evidence="16">
    <location>
        <begin position="1020"/>
        <end position="1030"/>
    </location>
</feature>
<feature type="region of interest" description="Disordered" evidence="16">
    <location>
        <begin position="62"/>
        <end position="89"/>
    </location>
</feature>
<evidence type="ECO:0000256" key="16">
    <source>
        <dbReference type="SAM" id="MobiDB-lite"/>
    </source>
</evidence>
<dbReference type="Pfam" id="PF13426">
    <property type="entry name" value="PAS_9"/>
    <property type="match status" value="1"/>
</dbReference>
<dbReference type="InterPro" id="IPR013088">
    <property type="entry name" value="Znf_NHR/GATA"/>
</dbReference>
<evidence type="ECO:0000256" key="7">
    <source>
        <dbReference type="ARBA" id="ARBA00022771"/>
    </source>
</evidence>
<feature type="domain" description="PAS" evidence="17">
    <location>
        <begin position="786"/>
        <end position="834"/>
    </location>
</feature>
<feature type="compositionally biased region" description="Low complexity" evidence="16">
    <location>
        <begin position="1073"/>
        <end position="1085"/>
    </location>
</feature>
<dbReference type="SMART" id="SM00086">
    <property type="entry name" value="PAC"/>
    <property type="match status" value="2"/>
</dbReference>
<evidence type="ECO:0000256" key="9">
    <source>
        <dbReference type="ARBA" id="ARBA00022991"/>
    </source>
</evidence>
<dbReference type="GO" id="GO:0006355">
    <property type="term" value="P:regulation of DNA-templated transcription"/>
    <property type="evidence" value="ECO:0007669"/>
    <property type="project" value="InterPro"/>
</dbReference>
<dbReference type="InterPro" id="IPR001610">
    <property type="entry name" value="PAC"/>
</dbReference>
<organism evidence="19 20">
    <name type="scientific">Rhodotorula toruloides</name>
    <name type="common">Yeast</name>
    <name type="synonym">Rhodosporidium toruloides</name>
    <dbReference type="NCBI Taxonomy" id="5286"/>
    <lineage>
        <taxon>Eukaryota</taxon>
        <taxon>Fungi</taxon>
        <taxon>Dikarya</taxon>
        <taxon>Basidiomycota</taxon>
        <taxon>Pucciniomycotina</taxon>
        <taxon>Microbotryomycetes</taxon>
        <taxon>Sporidiobolales</taxon>
        <taxon>Sporidiobolaceae</taxon>
        <taxon>Rhodotorula</taxon>
    </lineage>
</organism>
<dbReference type="OrthoDB" id="447251at2759"/>
<dbReference type="Gene3D" id="3.30.50.10">
    <property type="entry name" value="Erythroid Transcription Factor GATA-1, subunit A"/>
    <property type="match status" value="1"/>
</dbReference>
<dbReference type="CDD" id="cd00130">
    <property type="entry name" value="PAS"/>
    <property type="match status" value="3"/>
</dbReference>
<dbReference type="InterPro" id="IPR000679">
    <property type="entry name" value="Znf_GATA"/>
</dbReference>
<keyword evidence="2" id="KW-0716">Sensory transduction</keyword>
<keyword evidence="14" id="KW-0675">Receptor</keyword>
<dbReference type="SMART" id="SM00091">
    <property type="entry name" value="PAS"/>
    <property type="match status" value="3"/>
</dbReference>
<protein>
    <submittedName>
        <fullName evidence="19">GATA transcription factor</fullName>
    </submittedName>
</protein>
<dbReference type="SUPFAM" id="SSF81995">
    <property type="entry name" value="beta-sandwich domain of Sec23/24"/>
    <property type="match status" value="1"/>
</dbReference>
<evidence type="ECO:0000256" key="4">
    <source>
        <dbReference type="ARBA" id="ARBA00022643"/>
    </source>
</evidence>
<dbReference type="EMBL" id="BJWK01000017">
    <property type="protein sequence ID" value="GEM11848.1"/>
    <property type="molecule type" value="Genomic_DNA"/>
</dbReference>
<evidence type="ECO:0000256" key="6">
    <source>
        <dbReference type="ARBA" id="ARBA00022737"/>
    </source>
</evidence>
<dbReference type="SUPFAM" id="SSF57716">
    <property type="entry name" value="Glucocorticoid receptor-like (DNA-binding domain)"/>
    <property type="match status" value="1"/>
</dbReference>
<evidence type="ECO:0000256" key="8">
    <source>
        <dbReference type="ARBA" id="ARBA00022833"/>
    </source>
</evidence>
<evidence type="ECO:0000313" key="20">
    <source>
        <dbReference type="Proteomes" id="UP000321518"/>
    </source>
</evidence>
<keyword evidence="5" id="KW-0479">Metal-binding</keyword>
<feature type="domain" description="PAS" evidence="17">
    <location>
        <begin position="382"/>
        <end position="404"/>
    </location>
</feature>
<proteinExistence type="predicted"/>
<dbReference type="CDD" id="cd00202">
    <property type="entry name" value="ZnF_GATA"/>
    <property type="match status" value="1"/>
</dbReference>
<dbReference type="SMART" id="SM00401">
    <property type="entry name" value="ZnF_GATA"/>
    <property type="match status" value="1"/>
</dbReference>
<evidence type="ECO:0000313" key="19">
    <source>
        <dbReference type="EMBL" id="GEM11848.1"/>
    </source>
</evidence>
<keyword evidence="1" id="KW-0600">Photoreceptor protein</keyword>
<feature type="region of interest" description="Disordered" evidence="16">
    <location>
        <begin position="115"/>
        <end position="206"/>
    </location>
</feature>
<keyword evidence="6" id="KW-0677">Repeat</keyword>
<dbReference type="NCBIfam" id="TIGR00229">
    <property type="entry name" value="sensory_box"/>
    <property type="match status" value="1"/>
</dbReference>
<keyword evidence="12" id="KW-0010">Activator</keyword>
<sequence length="1137" mass="121701">MNSHAADSYWSFQAAVDDSDTLTGAGGYSPAPTSLAGHSAPQARPLHRTVSEEVQQALGQTLGMSSGAGGAGSSRNPGTQSSYGAFDPMDHARLSPSAFDPSNFSRQFTMPKFASGGPSDPFGLGVGVTDPPSGNPGDAMSPMPFDFNFGGPQTPRFDGLPSPSPLYSSNGQAFTTSIAPQQPPQQYHHHQQQQQRQQQTLSPTSYAGQNSLNAVASTSQVPYVPPQQQQQQQQPSISRALAVSPPSAPATTLAASVASASSALRIPTTAEIESPIYAPYGSSVISINSTPHAAYKLPSLAMNLPPSQPPTVPFNPTAMGLPAPPPQGSSSNFAGLYSSSGFDMLGVLARVAARPNPQIHIGPVDSSCAFAVVDARRWDQPLVFVSDTFVKMTGYTNEEIIGRNCRFLQTPGGGTVQGAPRKYTDGNAAWHMRQHIQAGKESQSSLINYTKAGRPFINLVTIIPICWDTEEIAYFIGFQVDLVDQPNAILDRMRDGTYVVNYSLVGNAYNNAIIRNPSMITSTTDTSDSQKTVSMQTIEAGGMVDAFDEWAMADDQDESPPVQMQPQQQQQQPQQQHPQQNGQQQSNGAGRTGGSMSAPTTSASYAKPSPGAQMGGAGGEPSMRSDDELLDIVASRGIGALDLEVDKRAFHKLLLGQADDFVHVLSLKGSLLYCSPAVVKVLEYEASELVGATLSSLCHPSDVVPVMRQLKDASSIQNPHVKLLYRIRRKHSGYIWIEATGKLHIEPGRGRKCVIAVARPRDVLQMNWNELRQNGGLGDTEFWVKINPRGTLLTATLDTQAVLGYLPNDLVGTSLFDIALPEYRQSIEATIQQAQLGVPASLQYKVKTRRGVVDAVTKFYPRHPEPLDETVPQIASGPMHIALIAQTNELSSEERKHKGPFGLNAPVYSSPAGRSPAISDVESSASGSGSSSRESSAGAFQSTFKTLTHPSAVSDNVFDELETRRPTSWQFELHQLQNLNKKLRDEKEYLLARRRKRGSVYSEKSRKVSSDSGSKASSSNTGRICQNCGRTDSPEWRSGPNGNKTLCNACGLRWAKSQKQAASGSGGGINPQSFSSAMSFTSNGSSGSGSPTGGLGSSFQPMTISPGHSAMQSPRHSFSGSMPKLEEDLTSTWAQHL</sequence>
<evidence type="ECO:0000256" key="14">
    <source>
        <dbReference type="ARBA" id="ARBA00023170"/>
    </source>
</evidence>
<evidence type="ECO:0000259" key="17">
    <source>
        <dbReference type="PROSITE" id="PS50112"/>
    </source>
</evidence>
<feature type="region of interest" description="Disordered" evidence="16">
    <location>
        <begin position="1061"/>
        <end position="1137"/>
    </location>
</feature>
<dbReference type="Gene3D" id="3.30.450.20">
    <property type="entry name" value="PAS domain"/>
    <property type="match status" value="3"/>
</dbReference>
<evidence type="ECO:0000256" key="11">
    <source>
        <dbReference type="ARBA" id="ARBA00023125"/>
    </source>
</evidence>
<feature type="region of interest" description="Disordered" evidence="16">
    <location>
        <begin position="21"/>
        <end position="47"/>
    </location>
</feature>
<evidence type="ECO:0000256" key="15">
    <source>
        <dbReference type="PROSITE-ProRule" id="PRU00094"/>
    </source>
</evidence>